<dbReference type="RefSeq" id="WP_334316223.1">
    <property type="nucleotide sequence ID" value="NZ_CP065938.1"/>
</dbReference>
<keyword evidence="1" id="KW-0732">Signal</keyword>
<dbReference type="PIRSF" id="PIRSF004649">
    <property type="entry name" value="MlaC"/>
    <property type="match status" value="1"/>
</dbReference>
<evidence type="ECO:0000313" key="2">
    <source>
        <dbReference type="EMBL" id="UWX06613.1"/>
    </source>
</evidence>
<feature type="chain" id="PRO_5045189535" evidence="1">
    <location>
        <begin position="23"/>
        <end position="216"/>
    </location>
</feature>
<sequence>MMYKVILSCLLALSVSVCAAFADPGTPKQRVEDGSARIFNLLLQEEFQNPQTRPNVLKEIEKELISFFDFEEFATRTVGPKWRQFTPEQKKRFTEAFTELLRNSYIDTLNSYNGETLAYVGEVRSKDGKKVEVHTLFKGQEKDYPVSFRMIVKNDIWVVYDVIIEGISMIKNYREQFHDILIKASPEELITRIKQKANDKKNEIGTKEKNKDTDKK</sequence>
<reference evidence="2" key="1">
    <citation type="submission" date="2020-12" db="EMBL/GenBank/DDBJ databases">
        <title>Taurinivorans muris gen. nov., sp. nov., fundamental and realized metabolic niche of a ubiquitous sulfidogenic bacterium in the murine intestine.</title>
        <authorList>
            <person name="Ye H."/>
            <person name="Hanson B.T."/>
            <person name="Loy A."/>
        </authorList>
    </citation>
    <scope>NUCLEOTIDE SEQUENCE</scope>
    <source>
        <strain evidence="2">LT0009</strain>
    </source>
</reference>
<organism evidence="2 3">
    <name type="scientific">Taurinivorans muris</name>
    <dbReference type="NCBI Taxonomy" id="2787751"/>
    <lineage>
        <taxon>Bacteria</taxon>
        <taxon>Pseudomonadati</taxon>
        <taxon>Thermodesulfobacteriota</taxon>
        <taxon>Desulfovibrionia</taxon>
        <taxon>Desulfovibrionales</taxon>
        <taxon>Desulfovibrionaceae</taxon>
        <taxon>Taurinivorans</taxon>
    </lineage>
</organism>
<dbReference type="Gene3D" id="3.10.450.710">
    <property type="entry name" value="Tgt2/MlaC"/>
    <property type="match status" value="1"/>
</dbReference>
<dbReference type="PANTHER" id="PTHR36573">
    <property type="entry name" value="INTERMEMBRANE PHOSPHOLIPID TRANSPORT SYSTEM BINDING PROTEIN MLAC"/>
    <property type="match status" value="1"/>
</dbReference>
<name>A0ABY5Y3L8_9BACT</name>
<keyword evidence="3" id="KW-1185">Reference proteome</keyword>
<feature type="signal peptide" evidence="1">
    <location>
        <begin position="1"/>
        <end position="22"/>
    </location>
</feature>
<accession>A0ABY5Y3L8</accession>
<protein>
    <submittedName>
        <fullName evidence="2">ABC transporter substrate-binding protein</fullName>
    </submittedName>
</protein>
<evidence type="ECO:0000313" key="3">
    <source>
        <dbReference type="Proteomes" id="UP001058120"/>
    </source>
</evidence>
<dbReference type="InterPro" id="IPR008869">
    <property type="entry name" value="MlaC/ttg2D"/>
</dbReference>
<gene>
    <name evidence="2" type="ORF">JBF11_04720</name>
</gene>
<dbReference type="Proteomes" id="UP001058120">
    <property type="component" value="Chromosome"/>
</dbReference>
<dbReference type="EMBL" id="CP065938">
    <property type="protein sequence ID" value="UWX06613.1"/>
    <property type="molecule type" value="Genomic_DNA"/>
</dbReference>
<proteinExistence type="predicted"/>
<dbReference type="PANTHER" id="PTHR36573:SF1">
    <property type="entry name" value="INTERMEMBRANE PHOSPHOLIPID TRANSPORT SYSTEM BINDING PROTEIN MLAC"/>
    <property type="match status" value="1"/>
</dbReference>
<dbReference type="InterPro" id="IPR042245">
    <property type="entry name" value="Tgt2/MlaC_sf"/>
</dbReference>
<dbReference type="Pfam" id="PF05494">
    <property type="entry name" value="MlaC"/>
    <property type="match status" value="1"/>
</dbReference>
<evidence type="ECO:0000256" key="1">
    <source>
        <dbReference type="SAM" id="SignalP"/>
    </source>
</evidence>